<proteinExistence type="predicted"/>
<evidence type="ECO:0000259" key="2">
    <source>
        <dbReference type="Pfam" id="PF13590"/>
    </source>
</evidence>
<dbReference type="PROSITE" id="PS51257">
    <property type="entry name" value="PROKAR_LIPOPROTEIN"/>
    <property type="match status" value="1"/>
</dbReference>
<feature type="chain" id="PRO_5001988240" description="DUF4136 domain-containing protein" evidence="1">
    <location>
        <begin position="21"/>
        <end position="174"/>
    </location>
</feature>
<reference evidence="3 4" key="1">
    <citation type="submission" date="2014-10" db="EMBL/GenBank/DDBJ databases">
        <title>Draft genome sequence of the proteorhodopsin-containing marine bacterium Dokdonia donghaensis.</title>
        <authorList>
            <person name="Gomez-Consarnau L."/>
            <person name="Gonzalez J.M."/>
            <person name="Riedel T."/>
            <person name="Jaenicke S."/>
            <person name="Wagner-Doebler I."/>
            <person name="Fuhrman J.A."/>
        </authorList>
    </citation>
    <scope>NUCLEOTIDE SEQUENCE [LARGE SCALE GENOMIC DNA]</scope>
    <source>
        <strain evidence="3 4">DSW-1</strain>
    </source>
</reference>
<evidence type="ECO:0000256" key="1">
    <source>
        <dbReference type="SAM" id="SignalP"/>
    </source>
</evidence>
<keyword evidence="4" id="KW-1185">Reference proteome</keyword>
<keyword evidence="1" id="KW-0732">Signal</keyword>
<dbReference type="Gene3D" id="3.30.160.670">
    <property type="match status" value="1"/>
</dbReference>
<dbReference type="InterPro" id="IPR025411">
    <property type="entry name" value="DUF4136"/>
</dbReference>
<sequence length="174" mass="19417">MRIFLYLIICALLTSCGTTFVDYDYDTKVDFSKLSSYNYDFSEATGLLEFDERRVVKYTDSILQSRGYIKTETNDFFIKITSEEYETSSRNTLGVGVGGGGGTVGVGVSGGIPIGGPERHLKMVVTVYRALGNQPTVWEAISESDIKVNAKPDKRDAHFKKLVEKIFNKFPPEQ</sequence>
<dbReference type="KEGG" id="ddo:I597_1222"/>
<dbReference type="OrthoDB" id="1430233at2"/>
<name>A0A0A2H478_9FLAO</name>
<evidence type="ECO:0000313" key="4">
    <source>
        <dbReference type="Proteomes" id="UP000030140"/>
    </source>
</evidence>
<feature type="domain" description="DUF4136" evidence="2">
    <location>
        <begin position="21"/>
        <end position="172"/>
    </location>
</feature>
<dbReference type="RefSeq" id="WP_035327480.1">
    <property type="nucleotide sequence ID" value="NZ_CP015125.1"/>
</dbReference>
<dbReference type="Pfam" id="PF13590">
    <property type="entry name" value="DUF4136"/>
    <property type="match status" value="1"/>
</dbReference>
<evidence type="ECO:0000313" key="3">
    <source>
        <dbReference type="EMBL" id="KGO07435.1"/>
    </source>
</evidence>
<protein>
    <recommendedName>
        <fullName evidence="2">DUF4136 domain-containing protein</fullName>
    </recommendedName>
</protein>
<dbReference type="EMBL" id="JSAQ01000001">
    <property type="protein sequence ID" value="KGO07435.1"/>
    <property type="molecule type" value="Genomic_DNA"/>
</dbReference>
<accession>A0A0A2H478</accession>
<dbReference type="Proteomes" id="UP000030140">
    <property type="component" value="Unassembled WGS sequence"/>
</dbReference>
<feature type="signal peptide" evidence="1">
    <location>
        <begin position="1"/>
        <end position="20"/>
    </location>
</feature>
<comment type="caution">
    <text evidence="3">The sequence shown here is derived from an EMBL/GenBank/DDBJ whole genome shotgun (WGS) entry which is preliminary data.</text>
</comment>
<organism evidence="3 4">
    <name type="scientific">Dokdonia donghaensis DSW-1</name>
    <dbReference type="NCBI Taxonomy" id="1300343"/>
    <lineage>
        <taxon>Bacteria</taxon>
        <taxon>Pseudomonadati</taxon>
        <taxon>Bacteroidota</taxon>
        <taxon>Flavobacteriia</taxon>
        <taxon>Flavobacteriales</taxon>
        <taxon>Flavobacteriaceae</taxon>
        <taxon>Dokdonia</taxon>
    </lineage>
</organism>
<dbReference type="AlphaFoldDB" id="A0A0A2H478"/>
<gene>
    <name evidence="3" type="ORF">NV36_11715</name>
</gene>
<dbReference type="PATRIC" id="fig|1300343.5.peg.1234"/>